<dbReference type="AlphaFoldDB" id="A0AA36D4R7"/>
<keyword evidence="4 5" id="KW-0539">Nucleus</keyword>
<evidence type="ECO:0000256" key="1">
    <source>
        <dbReference type="ARBA" id="ARBA00004123"/>
    </source>
</evidence>
<dbReference type="PANTHER" id="PTHR12914">
    <property type="entry name" value="PARTNER OF SLD5"/>
    <property type="match status" value="1"/>
</dbReference>
<keyword evidence="9" id="KW-1185">Reference proteome</keyword>
<evidence type="ECO:0000259" key="6">
    <source>
        <dbReference type="Pfam" id="PF05916"/>
    </source>
</evidence>
<dbReference type="PANTHER" id="PTHR12914:SF2">
    <property type="entry name" value="DNA REPLICATION COMPLEX GINS PROTEIN PSF1"/>
    <property type="match status" value="1"/>
</dbReference>
<evidence type="ECO:0000256" key="5">
    <source>
        <dbReference type="RuleBase" id="RU368085"/>
    </source>
</evidence>
<name>A0AA36D4R7_9BILA</name>
<protein>
    <recommendedName>
        <fullName evidence="5">DNA replication complex GINS protein PSF1</fullName>
    </recommendedName>
</protein>
<organism evidence="8 9">
    <name type="scientific">Mesorhabditis spiculigera</name>
    <dbReference type="NCBI Taxonomy" id="96644"/>
    <lineage>
        <taxon>Eukaryota</taxon>
        <taxon>Metazoa</taxon>
        <taxon>Ecdysozoa</taxon>
        <taxon>Nematoda</taxon>
        <taxon>Chromadorea</taxon>
        <taxon>Rhabditida</taxon>
        <taxon>Rhabditina</taxon>
        <taxon>Rhabditomorpha</taxon>
        <taxon>Rhabditoidea</taxon>
        <taxon>Rhabditidae</taxon>
        <taxon>Mesorhabditinae</taxon>
        <taxon>Mesorhabditis</taxon>
    </lineage>
</organism>
<evidence type="ECO:0000313" key="8">
    <source>
        <dbReference type="EMBL" id="CAJ0579644.1"/>
    </source>
</evidence>
<proteinExistence type="inferred from homology"/>
<dbReference type="CDD" id="cd11710">
    <property type="entry name" value="GINS_A_psf1"/>
    <property type="match status" value="1"/>
</dbReference>
<comment type="function">
    <text evidence="5">Required for correct functioning of the GINS complex, a complex that plays an essential role in the initiation of DNA replication, and progression of DNA replication forks. GINS complex seems to bind preferentially to single-stranded DNA.</text>
</comment>
<comment type="similarity">
    <text evidence="2 5">Belongs to the GINS1/PSF1 family.</text>
</comment>
<dbReference type="GO" id="GO:0000811">
    <property type="term" value="C:GINS complex"/>
    <property type="evidence" value="ECO:0007669"/>
    <property type="project" value="UniProtKB-UniRule"/>
</dbReference>
<dbReference type="Pfam" id="PF05916">
    <property type="entry name" value="Sld5"/>
    <property type="match status" value="1"/>
</dbReference>
<reference evidence="8" key="1">
    <citation type="submission" date="2023-06" db="EMBL/GenBank/DDBJ databases">
        <authorList>
            <person name="Delattre M."/>
        </authorList>
    </citation>
    <scope>NUCLEOTIDE SEQUENCE</scope>
    <source>
        <strain evidence="8">AF72</strain>
    </source>
</reference>
<dbReference type="InterPro" id="IPR021151">
    <property type="entry name" value="GINS_A"/>
</dbReference>
<dbReference type="Gene3D" id="1.20.58.1030">
    <property type="match status" value="1"/>
</dbReference>
<dbReference type="EMBL" id="CATQJA010002657">
    <property type="protein sequence ID" value="CAJ0579644.1"/>
    <property type="molecule type" value="Genomic_DNA"/>
</dbReference>
<dbReference type="InterPro" id="IPR036224">
    <property type="entry name" value="GINS_bundle-like_dom_sf"/>
</dbReference>
<dbReference type="InterPro" id="IPR005339">
    <property type="entry name" value="GINS_Psf1"/>
</dbReference>
<dbReference type="GO" id="GO:1902983">
    <property type="term" value="P:DNA strand elongation involved in mitotic DNA replication"/>
    <property type="evidence" value="ECO:0007669"/>
    <property type="project" value="TreeGrafter"/>
</dbReference>
<dbReference type="SUPFAM" id="SSF158573">
    <property type="entry name" value="GINS helical bundle-like"/>
    <property type="match status" value="1"/>
</dbReference>
<evidence type="ECO:0000313" key="9">
    <source>
        <dbReference type="Proteomes" id="UP001177023"/>
    </source>
</evidence>
<evidence type="ECO:0000256" key="3">
    <source>
        <dbReference type="ARBA" id="ARBA00022705"/>
    </source>
</evidence>
<evidence type="ECO:0000259" key="7">
    <source>
        <dbReference type="Pfam" id="PF24997"/>
    </source>
</evidence>
<keyword evidence="3 5" id="KW-0235">DNA replication</keyword>
<dbReference type="InterPro" id="IPR056783">
    <property type="entry name" value="PSF1_C"/>
</dbReference>
<dbReference type="Proteomes" id="UP001177023">
    <property type="component" value="Unassembled WGS sequence"/>
</dbReference>
<evidence type="ECO:0000256" key="4">
    <source>
        <dbReference type="ARBA" id="ARBA00023242"/>
    </source>
</evidence>
<accession>A0AA36D4R7</accession>
<feature type="domain" description="DNA replication complex GINS protein PSF1 C-terminal" evidence="7">
    <location>
        <begin position="151"/>
        <end position="200"/>
    </location>
</feature>
<gene>
    <name evidence="8" type="ORF">MSPICULIGERA_LOCUS17853</name>
</gene>
<evidence type="ECO:0000256" key="2">
    <source>
        <dbReference type="ARBA" id="ARBA00006677"/>
    </source>
</evidence>
<feature type="domain" description="GINS subunit" evidence="6">
    <location>
        <begin position="79"/>
        <end position="134"/>
    </location>
</feature>
<comment type="subcellular location">
    <subcellularLocation>
        <location evidence="1 5">Nucleus</location>
    </subcellularLocation>
</comment>
<comment type="subunit">
    <text evidence="5">Component of the GINS complex.</text>
</comment>
<sequence>MSTKPVAEIGLDLVRELRRNCDIIPSYEGEKVRDCLNGINALYSETYEQLQRLNNELSGSDAQNVTIETTVRSKAIQFAYRCLLAYHHERIRRIKALRWKFGGNIPSRIKSNLNESELEFFNSYCQNLADFQSSFGGSGMNLLACTRPPEDLYVQVKVLQDYGDFETTDGTTITLTTNSIHNLLQQDCEMLIRQGVLERII</sequence>
<comment type="caution">
    <text evidence="8">The sequence shown here is derived from an EMBL/GenBank/DDBJ whole genome shotgun (WGS) entry which is preliminary data.</text>
</comment>
<dbReference type="Pfam" id="PF24997">
    <property type="entry name" value="PSF1_C"/>
    <property type="match status" value="1"/>
</dbReference>
<feature type="non-terminal residue" evidence="8">
    <location>
        <position position="201"/>
    </location>
</feature>